<dbReference type="InterPro" id="IPR000210">
    <property type="entry name" value="BTB/POZ_dom"/>
</dbReference>
<dbReference type="InterPro" id="IPR003972">
    <property type="entry name" value="K_chnl_volt-dep_Kv1"/>
</dbReference>
<keyword evidence="10 13" id="KW-0472">Membrane</keyword>
<keyword evidence="11" id="KW-0407">Ion channel</keyword>
<protein>
    <recommendedName>
        <fullName evidence="14">BTB domain-containing protein</fullName>
    </recommendedName>
</protein>
<dbReference type="InterPro" id="IPR011333">
    <property type="entry name" value="SKP1/BTB/POZ_sf"/>
</dbReference>
<reference evidence="15 16" key="1">
    <citation type="submission" date="2024-11" db="EMBL/GenBank/DDBJ databases">
        <title>Adaptive evolution of stress response genes in parasites aligns with host niche diversity.</title>
        <authorList>
            <person name="Hahn C."/>
            <person name="Resl P."/>
        </authorList>
    </citation>
    <scope>NUCLEOTIDE SEQUENCE [LARGE SCALE GENOMIC DNA]</scope>
    <source>
        <strain evidence="15">EGGRZ-B1_66</strain>
        <tissue evidence="15">Body</tissue>
    </source>
</reference>
<gene>
    <name evidence="15" type="ORF">Ciccas_007429</name>
</gene>
<keyword evidence="5" id="KW-0631">Potassium channel</keyword>
<comment type="caution">
    <text evidence="15">The sequence shown here is derived from an EMBL/GenBank/DDBJ whole genome shotgun (WGS) entry which is preliminary data.</text>
</comment>
<evidence type="ECO:0000313" key="16">
    <source>
        <dbReference type="Proteomes" id="UP001626550"/>
    </source>
</evidence>
<comment type="subcellular location">
    <subcellularLocation>
        <location evidence="1">Membrane</location>
        <topology evidence="1">Multi-pass membrane protein</topology>
    </subcellularLocation>
</comment>
<dbReference type="Gene3D" id="1.10.287.70">
    <property type="match status" value="1"/>
</dbReference>
<evidence type="ECO:0000256" key="13">
    <source>
        <dbReference type="SAM" id="Phobius"/>
    </source>
</evidence>
<sequence>MTQISESFAFRECFNVEVPRASDAAMLYVPSYMSAAGGRSPSSEELHAPTSGHRSTHNTDYKHQKHQINSESLQSMDPQDRLTYLQQQTQSSMYHRNLKYIQQQNTHKGQVKTAGVEEPSPPLVMQNLGASVSSDAVDTPLLNGPLPYPLEGNNTPWILRRSVRFHRQNRKESAVENHTLLFESSLSGLKDRVCSSNESLTSSIIPARITTSPPPPSMDNQVEEFMLKRSSSRRLVSRKRNQTSLRRVASLRFLSKNALEPKAEDEFSINSRLSFRPEMGPNESTYCSANQRVTLNVSGMRFETWSDILSQHPKTLLGNPEKRKKYYDSARKEFFFDRHRLTFEAIFNYYQYGGKLKRPHYVPDDIFLEELRFFEIEPEIVGIYRKAEGYIDDRIMLPEGNFKQKLWKLFEMPETSKLAFFVAVLSVLFTVISIILFCLETLPKNKDSHCVGEKKPNFNDPYFITESICTAWFTLEVIVRWLSCPSKIGYLKDLRNYVDIAAIVPYYVTLGNVLVTNSCDIAKSSASLSFLRAIRLVRVFKLTKHSAGLQILILTFRASLEGLGLFLVALIVCILLFSSTIYYAECNQPCTKIASIPDAFWWAVITMCTVGYGDIVPVGTLGKLIGSVCAVAGVLTLAIPVPIITENFNKFYAHKSGRQRI</sequence>
<organism evidence="15 16">
    <name type="scientific">Cichlidogyrus casuarinus</name>
    <dbReference type="NCBI Taxonomy" id="1844966"/>
    <lineage>
        <taxon>Eukaryota</taxon>
        <taxon>Metazoa</taxon>
        <taxon>Spiralia</taxon>
        <taxon>Lophotrochozoa</taxon>
        <taxon>Platyhelminthes</taxon>
        <taxon>Monogenea</taxon>
        <taxon>Monopisthocotylea</taxon>
        <taxon>Dactylogyridea</taxon>
        <taxon>Ancyrocephalidae</taxon>
        <taxon>Cichlidogyrus</taxon>
    </lineage>
</organism>
<evidence type="ECO:0000256" key="1">
    <source>
        <dbReference type="ARBA" id="ARBA00004141"/>
    </source>
</evidence>
<feature type="domain" description="BTB" evidence="14">
    <location>
        <begin position="291"/>
        <end position="391"/>
    </location>
</feature>
<dbReference type="PRINTS" id="PR00169">
    <property type="entry name" value="KCHANNEL"/>
</dbReference>
<evidence type="ECO:0000256" key="7">
    <source>
        <dbReference type="ARBA" id="ARBA00022958"/>
    </source>
</evidence>
<dbReference type="PRINTS" id="PR01496">
    <property type="entry name" value="SHAKERCHANEL"/>
</dbReference>
<evidence type="ECO:0000256" key="11">
    <source>
        <dbReference type="ARBA" id="ARBA00023303"/>
    </source>
</evidence>
<dbReference type="InterPro" id="IPR003131">
    <property type="entry name" value="T1-type_BTB"/>
</dbReference>
<dbReference type="InterPro" id="IPR028325">
    <property type="entry name" value="VG_K_chnl"/>
</dbReference>
<dbReference type="Proteomes" id="UP001626550">
    <property type="component" value="Unassembled WGS sequence"/>
</dbReference>
<feature type="transmembrane region" description="Helical" evidence="13">
    <location>
        <begin position="418"/>
        <end position="439"/>
    </location>
</feature>
<dbReference type="GO" id="GO:0034702">
    <property type="term" value="C:monoatomic ion channel complex"/>
    <property type="evidence" value="ECO:0007669"/>
    <property type="project" value="UniProtKB-KW"/>
</dbReference>
<dbReference type="SMART" id="SM00225">
    <property type="entry name" value="BTB"/>
    <property type="match status" value="1"/>
</dbReference>
<dbReference type="PANTHER" id="PTHR11537:SF113">
    <property type="entry name" value="POTASSIUM VOLTAGE-GATED CHANNEL PROTEIN SHAKER"/>
    <property type="match status" value="1"/>
</dbReference>
<evidence type="ECO:0000256" key="2">
    <source>
        <dbReference type="ARBA" id="ARBA00022448"/>
    </source>
</evidence>
<keyword evidence="3" id="KW-0633">Potassium transport</keyword>
<feature type="transmembrane region" description="Helical" evidence="13">
    <location>
        <begin position="599"/>
        <end position="617"/>
    </location>
</feature>
<dbReference type="InterPro" id="IPR027359">
    <property type="entry name" value="Volt_channel_dom_sf"/>
</dbReference>
<keyword evidence="8 13" id="KW-1133">Transmembrane helix</keyword>
<keyword evidence="7" id="KW-0630">Potassium</keyword>
<keyword evidence="2" id="KW-0813">Transport</keyword>
<dbReference type="Gene3D" id="1.20.120.350">
    <property type="entry name" value="Voltage-gated potassium channels. Chain C"/>
    <property type="match status" value="1"/>
</dbReference>
<keyword evidence="16" id="KW-1185">Reference proteome</keyword>
<evidence type="ECO:0000256" key="3">
    <source>
        <dbReference type="ARBA" id="ARBA00022538"/>
    </source>
</evidence>
<dbReference type="SUPFAM" id="SSF81324">
    <property type="entry name" value="Voltage-gated potassium channels"/>
    <property type="match status" value="1"/>
</dbReference>
<evidence type="ECO:0000256" key="9">
    <source>
        <dbReference type="ARBA" id="ARBA00023065"/>
    </source>
</evidence>
<name>A0ABD2Q3M4_9PLAT</name>
<dbReference type="SUPFAM" id="SSF54695">
    <property type="entry name" value="POZ domain"/>
    <property type="match status" value="1"/>
</dbReference>
<feature type="transmembrane region" description="Helical" evidence="13">
    <location>
        <begin position="624"/>
        <end position="644"/>
    </location>
</feature>
<dbReference type="PANTHER" id="PTHR11537">
    <property type="entry name" value="VOLTAGE-GATED POTASSIUM CHANNEL"/>
    <property type="match status" value="1"/>
</dbReference>
<dbReference type="InterPro" id="IPR005821">
    <property type="entry name" value="Ion_trans_dom"/>
</dbReference>
<proteinExistence type="predicted"/>
<evidence type="ECO:0000256" key="10">
    <source>
        <dbReference type="ARBA" id="ARBA00023136"/>
    </source>
</evidence>
<evidence type="ECO:0000256" key="4">
    <source>
        <dbReference type="ARBA" id="ARBA00022692"/>
    </source>
</evidence>
<accession>A0ABD2Q3M4</accession>
<evidence type="ECO:0000313" key="15">
    <source>
        <dbReference type="EMBL" id="KAL3313963.1"/>
    </source>
</evidence>
<evidence type="ECO:0000256" key="8">
    <source>
        <dbReference type="ARBA" id="ARBA00022989"/>
    </source>
</evidence>
<keyword evidence="4 13" id="KW-0812">Transmembrane</keyword>
<dbReference type="EMBL" id="JBJKFK010001140">
    <property type="protein sequence ID" value="KAL3313963.1"/>
    <property type="molecule type" value="Genomic_DNA"/>
</dbReference>
<dbReference type="FunFam" id="1.10.287.70:FF:000002">
    <property type="entry name" value="Potassium voltage-gated channel subfamily a member"/>
    <property type="match status" value="1"/>
</dbReference>
<dbReference type="Gene3D" id="3.30.710.10">
    <property type="entry name" value="Potassium Channel Kv1.1, Chain A"/>
    <property type="match status" value="1"/>
</dbReference>
<evidence type="ECO:0000256" key="6">
    <source>
        <dbReference type="ARBA" id="ARBA00022882"/>
    </source>
</evidence>
<dbReference type="PRINTS" id="PR01491">
    <property type="entry name" value="KVCHANNEL"/>
</dbReference>
<dbReference type="GO" id="GO:0005267">
    <property type="term" value="F:potassium channel activity"/>
    <property type="evidence" value="ECO:0007669"/>
    <property type="project" value="UniProtKB-KW"/>
</dbReference>
<evidence type="ECO:0000256" key="12">
    <source>
        <dbReference type="SAM" id="MobiDB-lite"/>
    </source>
</evidence>
<feature type="region of interest" description="Disordered" evidence="12">
    <location>
        <begin position="35"/>
        <end position="72"/>
    </location>
</feature>
<keyword evidence="6" id="KW-0851">Voltage-gated channel</keyword>
<evidence type="ECO:0000256" key="5">
    <source>
        <dbReference type="ARBA" id="ARBA00022826"/>
    </source>
</evidence>
<feature type="transmembrane region" description="Helical" evidence="13">
    <location>
        <begin position="563"/>
        <end position="584"/>
    </location>
</feature>
<dbReference type="InterPro" id="IPR003968">
    <property type="entry name" value="K_chnl_volt-dep_Kv"/>
</dbReference>
<keyword evidence="9" id="KW-0406">Ion transport</keyword>
<dbReference type="Pfam" id="PF00520">
    <property type="entry name" value="Ion_trans"/>
    <property type="match status" value="1"/>
</dbReference>
<dbReference type="Pfam" id="PF02214">
    <property type="entry name" value="BTB_2"/>
    <property type="match status" value="1"/>
</dbReference>
<dbReference type="AlphaFoldDB" id="A0ABD2Q3M4"/>
<evidence type="ECO:0000259" key="14">
    <source>
        <dbReference type="SMART" id="SM00225"/>
    </source>
</evidence>